<proteinExistence type="predicted"/>
<name>A0A232EHC6_9HYME</name>
<comment type="caution">
    <text evidence="1">The sequence shown here is derived from an EMBL/GenBank/DDBJ whole genome shotgun (WGS) entry which is preliminary data.</text>
</comment>
<dbReference type="AlphaFoldDB" id="A0A232EHC6"/>
<accession>A0A232EHC6</accession>
<dbReference type="EMBL" id="NNAY01004524">
    <property type="protein sequence ID" value="OXU17769.1"/>
    <property type="molecule type" value="Genomic_DNA"/>
</dbReference>
<reference evidence="1 2" key="1">
    <citation type="journal article" date="2017" name="Curr. Biol.">
        <title>The Evolution of Venom by Co-option of Single-Copy Genes.</title>
        <authorList>
            <person name="Martinson E.O."/>
            <person name="Mrinalini"/>
            <person name="Kelkar Y.D."/>
            <person name="Chang C.H."/>
            <person name="Werren J.H."/>
        </authorList>
    </citation>
    <scope>NUCLEOTIDE SEQUENCE [LARGE SCALE GENOMIC DNA]</scope>
    <source>
        <strain evidence="1 2">Alberta</strain>
        <tissue evidence="1">Whole body</tissue>
    </source>
</reference>
<evidence type="ECO:0000313" key="1">
    <source>
        <dbReference type="EMBL" id="OXU17769.1"/>
    </source>
</evidence>
<sequence length="70" mass="8165">MYARRNKILFGNNSLPYLQKGKRAKVMNTESTSSQNKLLTILLGCTLASIAYIKDRNFYFDWKRQIVAFN</sequence>
<keyword evidence="2" id="KW-1185">Reference proteome</keyword>
<protein>
    <submittedName>
        <fullName evidence="1">Uncharacterized protein</fullName>
    </submittedName>
</protein>
<organism evidence="1 2">
    <name type="scientific">Trichomalopsis sarcophagae</name>
    <dbReference type="NCBI Taxonomy" id="543379"/>
    <lineage>
        <taxon>Eukaryota</taxon>
        <taxon>Metazoa</taxon>
        <taxon>Ecdysozoa</taxon>
        <taxon>Arthropoda</taxon>
        <taxon>Hexapoda</taxon>
        <taxon>Insecta</taxon>
        <taxon>Pterygota</taxon>
        <taxon>Neoptera</taxon>
        <taxon>Endopterygota</taxon>
        <taxon>Hymenoptera</taxon>
        <taxon>Apocrita</taxon>
        <taxon>Proctotrupomorpha</taxon>
        <taxon>Chalcidoidea</taxon>
        <taxon>Pteromalidae</taxon>
        <taxon>Pteromalinae</taxon>
        <taxon>Trichomalopsis</taxon>
    </lineage>
</organism>
<dbReference type="Proteomes" id="UP000215335">
    <property type="component" value="Unassembled WGS sequence"/>
</dbReference>
<evidence type="ECO:0000313" key="2">
    <source>
        <dbReference type="Proteomes" id="UP000215335"/>
    </source>
</evidence>
<gene>
    <name evidence="1" type="ORF">TSAR_001794</name>
</gene>